<dbReference type="Proteomes" id="UP000481454">
    <property type="component" value="Unassembled WGS sequence"/>
</dbReference>
<keyword evidence="1" id="KW-0812">Transmembrane</keyword>
<dbReference type="Pfam" id="PF10779">
    <property type="entry name" value="XhlA"/>
    <property type="match status" value="1"/>
</dbReference>
<gene>
    <name evidence="2" type="ORF">G6Z34_05045</name>
</gene>
<keyword evidence="1" id="KW-1133">Transmembrane helix</keyword>
<evidence type="ECO:0008006" key="4">
    <source>
        <dbReference type="Google" id="ProtNLM"/>
    </source>
</evidence>
<sequence length="77" mass="9078">MHEELVEDKLKTHDKRLNNHADRLDKLEQSDAKKEVQITNLIKSIDTLIMILKIFITMFGGSIVTFFFYAIQNHIFK</sequence>
<evidence type="ECO:0000313" key="2">
    <source>
        <dbReference type="EMBL" id="NGU29482.1"/>
    </source>
</evidence>
<dbReference type="RefSeq" id="WP_003459660.1">
    <property type="nucleotide sequence ID" value="NZ_CATNWJ010000001.1"/>
</dbReference>
<proteinExistence type="predicted"/>
<keyword evidence="1" id="KW-0472">Membrane</keyword>
<reference evidence="2 3" key="1">
    <citation type="submission" date="2020-02" db="EMBL/GenBank/DDBJ databases">
        <title>Genomic Insights into the Phylogeny and Genetic Plasticity of the Human and Animal Enteric Pathogen Clostridium perfringens.</title>
        <authorList>
            <person name="Feng Y."/>
            <person name="Hu Y."/>
        </authorList>
    </citation>
    <scope>NUCLEOTIDE SEQUENCE [LARGE SCALE GENOMIC DNA]</scope>
    <source>
        <strain evidence="2 3">CP-40</strain>
    </source>
</reference>
<evidence type="ECO:0000313" key="3">
    <source>
        <dbReference type="Proteomes" id="UP000481454"/>
    </source>
</evidence>
<protein>
    <recommendedName>
        <fullName evidence="4">Haemolysin XhlA</fullName>
    </recommendedName>
</protein>
<evidence type="ECO:0000256" key="1">
    <source>
        <dbReference type="SAM" id="Phobius"/>
    </source>
</evidence>
<accession>A0AAP7BV69</accession>
<dbReference type="EMBL" id="JAALLZ010000001">
    <property type="protein sequence ID" value="NGU29482.1"/>
    <property type="molecule type" value="Genomic_DNA"/>
</dbReference>
<feature type="transmembrane region" description="Helical" evidence="1">
    <location>
        <begin position="48"/>
        <end position="71"/>
    </location>
</feature>
<dbReference type="InterPro" id="IPR019715">
    <property type="entry name" value="Haemolysin_XhlA"/>
</dbReference>
<name>A0AAP7BV69_CLOPF</name>
<dbReference type="AlphaFoldDB" id="A0AAP7BV69"/>
<organism evidence="2 3">
    <name type="scientific">Clostridium perfringens</name>
    <dbReference type="NCBI Taxonomy" id="1502"/>
    <lineage>
        <taxon>Bacteria</taxon>
        <taxon>Bacillati</taxon>
        <taxon>Bacillota</taxon>
        <taxon>Clostridia</taxon>
        <taxon>Eubacteriales</taxon>
        <taxon>Clostridiaceae</taxon>
        <taxon>Clostridium</taxon>
    </lineage>
</organism>
<comment type="caution">
    <text evidence="2">The sequence shown here is derived from an EMBL/GenBank/DDBJ whole genome shotgun (WGS) entry which is preliminary data.</text>
</comment>